<dbReference type="PANTHER" id="PTHR47331:SF5">
    <property type="entry name" value="RIBONUCLEASE H"/>
    <property type="match status" value="1"/>
</dbReference>
<dbReference type="PANTHER" id="PTHR47331">
    <property type="entry name" value="PHD-TYPE DOMAIN-CONTAINING PROTEIN"/>
    <property type="match status" value="1"/>
</dbReference>
<proteinExistence type="predicted"/>
<dbReference type="CDD" id="cd00303">
    <property type="entry name" value="retropepsin_like"/>
    <property type="match status" value="1"/>
</dbReference>
<evidence type="ECO:0000313" key="2">
    <source>
        <dbReference type="Proteomes" id="UP001549921"/>
    </source>
</evidence>
<dbReference type="Pfam" id="PF03564">
    <property type="entry name" value="DUF1759"/>
    <property type="match status" value="1"/>
</dbReference>
<accession>A0ABD0T0E8</accession>
<dbReference type="Proteomes" id="UP001549921">
    <property type="component" value="Unassembled WGS sequence"/>
</dbReference>
<comment type="caution">
    <text evidence="1">The sequence shown here is derived from an EMBL/GenBank/DDBJ whole genome shotgun (WGS) entry which is preliminary data.</text>
</comment>
<dbReference type="EMBL" id="JBEDNZ010000012">
    <property type="protein sequence ID" value="KAL0831435.1"/>
    <property type="molecule type" value="Genomic_DNA"/>
</dbReference>
<dbReference type="AlphaFoldDB" id="A0ABD0T0E8"/>
<organism evidence="1 2">
    <name type="scientific">Loxostege sticticalis</name>
    <name type="common">Beet webworm moth</name>
    <dbReference type="NCBI Taxonomy" id="481309"/>
    <lineage>
        <taxon>Eukaryota</taxon>
        <taxon>Metazoa</taxon>
        <taxon>Ecdysozoa</taxon>
        <taxon>Arthropoda</taxon>
        <taxon>Hexapoda</taxon>
        <taxon>Insecta</taxon>
        <taxon>Pterygota</taxon>
        <taxon>Neoptera</taxon>
        <taxon>Endopterygota</taxon>
        <taxon>Lepidoptera</taxon>
        <taxon>Glossata</taxon>
        <taxon>Ditrysia</taxon>
        <taxon>Pyraloidea</taxon>
        <taxon>Crambidae</taxon>
        <taxon>Pyraustinae</taxon>
        <taxon>Loxostege</taxon>
    </lineage>
</organism>
<sequence length="641" mass="73383">MSKFILRKSEKVVVLSLERERDEFEKLYFEQIARARTMLADVRPSHSSTCGEEPKSELAPTRQDFVRLPKIDLPHFSGDYQKWLEFRDTYLSLIHNNQIINEINKFHYLRAALRGDALNIIQSLDFTSTNYSIAWNLLTERFDNEKILISNHLQALLNLDKIQKESSDSLRTMIDTINKNLRSLAALGQPTDYWDTLIIHIMAQKLDYSSNLKWEEFRNNYSDILDLKQFLKFLSNTADLLLTIQNNKQVNKTNNSQSQSCNTNTTQKIKTFTVSTVNKPATVSCPLCDQEHHLYNCQAFRDLDVDARILKVKHFSVCTNCLRPGHTENRCRLSHCKYCTERHNTLLHKEKLENDNTQHIALSTNIIQTSKQTHVLLSTALVQVSDSNGKLHTARLLLDNGSTSNFVTRDFFEELGLPRESTDSTIQGINNQLTLSAESCNLTIKSRVTDYTASLDCYILPSITQSLPSTYINKNNIQLPSDIQLADPTFNIPGAVDILVGSEIFWDVLGSKSVSLGKQLPVIQETKLGWVVSGVIHQQTKSKLTHPPLSLCHFSQGGETRSQLFQYRNVKPVSSKYYRSNLKRYRATSPLRELPEMLGDSYLKAQSFSQFQSSDRRLQCDASLKGTYNLKKYLQLRTKYT</sequence>
<evidence type="ECO:0000313" key="1">
    <source>
        <dbReference type="EMBL" id="KAL0831435.1"/>
    </source>
</evidence>
<reference evidence="1 2" key="1">
    <citation type="submission" date="2024-06" db="EMBL/GenBank/DDBJ databases">
        <title>A chromosome-level genome assembly of beet webworm, Loxostege sticticalis.</title>
        <authorList>
            <person name="Zhang Y."/>
        </authorList>
    </citation>
    <scope>NUCLEOTIDE SEQUENCE [LARGE SCALE GENOMIC DNA]</scope>
    <source>
        <strain evidence="1">AQ028</strain>
        <tissue evidence="1">Male pupae</tissue>
    </source>
</reference>
<gene>
    <name evidence="1" type="ORF">ABMA28_002238</name>
</gene>
<protein>
    <recommendedName>
        <fullName evidence="3">Peptidase aspartic putative domain-containing protein</fullName>
    </recommendedName>
</protein>
<dbReference type="InterPro" id="IPR005312">
    <property type="entry name" value="DUF1759"/>
</dbReference>
<name>A0ABD0T0E8_LOXSC</name>
<evidence type="ECO:0008006" key="3">
    <source>
        <dbReference type="Google" id="ProtNLM"/>
    </source>
</evidence>